<name>A0ABS6EJB0_9CLOT</name>
<dbReference type="PANTHER" id="PTHR43429">
    <property type="entry name" value="PYRIDINE NUCLEOTIDE-DISULFIDE OXIDOREDUCTASE DOMAIN-CONTAINING"/>
    <property type="match status" value="1"/>
</dbReference>
<feature type="domain" description="FAD/NAD(P)-binding" evidence="4">
    <location>
        <begin position="5"/>
        <end position="295"/>
    </location>
</feature>
<dbReference type="Proteomes" id="UP000726170">
    <property type="component" value="Unassembled WGS sequence"/>
</dbReference>
<evidence type="ECO:0000256" key="2">
    <source>
        <dbReference type="ARBA" id="ARBA00022630"/>
    </source>
</evidence>
<feature type="domain" description="NADH-rubredoxin oxidoreductase C-terminal" evidence="5">
    <location>
        <begin position="321"/>
        <end position="380"/>
    </location>
</feature>
<evidence type="ECO:0000256" key="1">
    <source>
        <dbReference type="ARBA" id="ARBA00001974"/>
    </source>
</evidence>
<keyword evidence="7" id="KW-1185">Reference proteome</keyword>
<evidence type="ECO:0000313" key="6">
    <source>
        <dbReference type="EMBL" id="MBU5485143.1"/>
    </source>
</evidence>
<gene>
    <name evidence="6" type="ORF">KQI86_12435</name>
</gene>
<comment type="caution">
    <text evidence="6">The sequence shown here is derived from an EMBL/GenBank/DDBJ whole genome shotgun (WGS) entry which is preliminary data.</text>
</comment>
<dbReference type="InterPro" id="IPR050260">
    <property type="entry name" value="FAD-bd_OxRdtase"/>
</dbReference>
<dbReference type="InterPro" id="IPR041575">
    <property type="entry name" value="Rubredoxin_C"/>
</dbReference>
<dbReference type="PANTHER" id="PTHR43429:SF3">
    <property type="entry name" value="NITRITE REDUCTASE [NAD(P)H]"/>
    <property type="match status" value="1"/>
</dbReference>
<comment type="cofactor">
    <cofactor evidence="1">
        <name>FAD</name>
        <dbReference type="ChEBI" id="CHEBI:57692"/>
    </cofactor>
</comment>
<dbReference type="InterPro" id="IPR023753">
    <property type="entry name" value="FAD/NAD-binding_dom"/>
</dbReference>
<protein>
    <submittedName>
        <fullName evidence="6">FAD-dependent oxidoreductase</fullName>
    </submittedName>
</protein>
<sequence length="392" mass="44017">MNKENYIIIGNGAAGFYAADRVREKSKHSDITIISTENEISYYRPSLSSYLSKDKLEDTFYLAKEDWYKKNNIKLMLGKSVELIDTESKKIFFEDGEFIFYSKLILANGSHNFIPPIPGNDKKGVFSLKSLCDAEEIKSYAKDCKKAIVIGGGLLGLEAAWELKQRGLEVTVVEFFERLLPRQLDEKGSRLFKSSAEKSDIEFILGDSLQEIMGDEKITGVKLKSGNSLDADLLLFSVGIRANKDLASKSGISTNNGIIVNNRMETNIKDIYACGDVAELNSRIYGNWPAAVKMGKTAGDNATGENQTFEDFVPTLVFTSMNTRVFSCGNCHDDFEQFSYENPEKGLYYKYFFKDDKLCGAMLLGNIALSSKITSWIKKEYSKKQVLSEKFI</sequence>
<proteinExistence type="predicted"/>
<accession>A0ABS6EJB0</accession>
<keyword evidence="2" id="KW-0285">Flavoprotein</keyword>
<evidence type="ECO:0000259" key="4">
    <source>
        <dbReference type="Pfam" id="PF07992"/>
    </source>
</evidence>
<keyword evidence="3" id="KW-0274">FAD</keyword>
<dbReference type="RefSeq" id="WP_216439712.1">
    <property type="nucleotide sequence ID" value="NZ_JAHLQF010000003.1"/>
</dbReference>
<evidence type="ECO:0000256" key="3">
    <source>
        <dbReference type="ARBA" id="ARBA00022827"/>
    </source>
</evidence>
<evidence type="ECO:0000313" key="7">
    <source>
        <dbReference type="Proteomes" id="UP000726170"/>
    </source>
</evidence>
<reference evidence="6 7" key="1">
    <citation type="submission" date="2021-06" db="EMBL/GenBank/DDBJ databases">
        <authorList>
            <person name="Sun Q."/>
            <person name="Li D."/>
        </authorList>
    </citation>
    <scope>NUCLEOTIDE SEQUENCE [LARGE SCALE GENOMIC DNA]</scope>
    <source>
        <strain evidence="6 7">MSJ-11</strain>
    </source>
</reference>
<dbReference type="Pfam" id="PF07992">
    <property type="entry name" value="Pyr_redox_2"/>
    <property type="match status" value="1"/>
</dbReference>
<evidence type="ECO:0000259" key="5">
    <source>
        <dbReference type="Pfam" id="PF18267"/>
    </source>
</evidence>
<dbReference type="EMBL" id="JAHLQF010000003">
    <property type="protein sequence ID" value="MBU5485143.1"/>
    <property type="molecule type" value="Genomic_DNA"/>
</dbReference>
<dbReference type="Pfam" id="PF18267">
    <property type="entry name" value="Rubredoxin_C"/>
    <property type="match status" value="1"/>
</dbReference>
<organism evidence="6 7">
    <name type="scientific">Clostridium mobile</name>
    <dbReference type="NCBI Taxonomy" id="2841512"/>
    <lineage>
        <taxon>Bacteria</taxon>
        <taxon>Bacillati</taxon>
        <taxon>Bacillota</taxon>
        <taxon>Clostridia</taxon>
        <taxon>Eubacteriales</taxon>
        <taxon>Clostridiaceae</taxon>
        <taxon>Clostridium</taxon>
    </lineage>
</organism>